<proteinExistence type="predicted"/>
<evidence type="ECO:0000313" key="1">
    <source>
        <dbReference type="EMBL" id="CAK0898084.1"/>
    </source>
</evidence>
<evidence type="ECO:0000313" key="2">
    <source>
        <dbReference type="Proteomes" id="UP001189429"/>
    </source>
</evidence>
<dbReference type="Proteomes" id="UP001189429">
    <property type="component" value="Unassembled WGS sequence"/>
</dbReference>
<gene>
    <name evidence="1" type="ORF">PCOR1329_LOCUS76069</name>
</gene>
<accession>A0ABN9XEL6</accession>
<sequence>MLLGAFSELGFASPLLRAALEHGLLRTAPEIPAGACRLALRGALDVGMGVRSAAVRALLRRCTSELPQVPIEELVPLRELDEVVRARAEEEVLGLSEAAAGALSALARVERVPLEVHLFGEAVAMRSKRANWSLG</sequence>
<name>A0ABN9XEL6_9DINO</name>
<keyword evidence="2" id="KW-1185">Reference proteome</keyword>
<protein>
    <submittedName>
        <fullName evidence="1">Uncharacterized protein</fullName>
    </submittedName>
</protein>
<organism evidence="1 2">
    <name type="scientific">Prorocentrum cordatum</name>
    <dbReference type="NCBI Taxonomy" id="2364126"/>
    <lineage>
        <taxon>Eukaryota</taxon>
        <taxon>Sar</taxon>
        <taxon>Alveolata</taxon>
        <taxon>Dinophyceae</taxon>
        <taxon>Prorocentrales</taxon>
        <taxon>Prorocentraceae</taxon>
        <taxon>Prorocentrum</taxon>
    </lineage>
</organism>
<dbReference type="EMBL" id="CAUYUJ010020426">
    <property type="protein sequence ID" value="CAK0898084.1"/>
    <property type="molecule type" value="Genomic_DNA"/>
</dbReference>
<reference evidence="1" key="1">
    <citation type="submission" date="2023-10" db="EMBL/GenBank/DDBJ databases">
        <authorList>
            <person name="Chen Y."/>
            <person name="Shah S."/>
            <person name="Dougan E. K."/>
            <person name="Thang M."/>
            <person name="Chan C."/>
        </authorList>
    </citation>
    <scope>NUCLEOTIDE SEQUENCE [LARGE SCALE GENOMIC DNA]</scope>
</reference>
<comment type="caution">
    <text evidence="1">The sequence shown here is derived from an EMBL/GenBank/DDBJ whole genome shotgun (WGS) entry which is preliminary data.</text>
</comment>